<sequence length="224" mass="23211">MSVRDDILTAIRQSLGAPAKPPGAISAESTALAAESAQSRPELPHADLVEAFAARLTSVKVVGASVDRIARIEDAPAAVARYCKTHGLGLALALQPDPALAALDWNGFELHAAISGDEAIAVAKARWAIAETGTFVFHSGPASPVLLSYLPMHHLCIIEADRILGHLEDYAIAEAGAAPPRNVNFITGASGTSDIEGRLVRGAHGPAFLHGIIVDPGLSEPKSS</sequence>
<dbReference type="InterPro" id="IPR003741">
    <property type="entry name" value="LUD_dom"/>
</dbReference>
<evidence type="ECO:0000259" key="1">
    <source>
        <dbReference type="Pfam" id="PF02589"/>
    </source>
</evidence>
<reference evidence="2 3" key="1">
    <citation type="submission" date="2017-10" db="EMBL/GenBank/DDBJ databases">
        <title>Genome announcement of Methylocella silvestris TVC from permafrost.</title>
        <authorList>
            <person name="Wang J."/>
            <person name="Geng K."/>
            <person name="Ul-Haque F."/>
            <person name="Crombie A.T."/>
            <person name="Street L.E."/>
            <person name="Wookey P.A."/>
            <person name="Murrell J.C."/>
            <person name="Pratscher J."/>
        </authorList>
    </citation>
    <scope>NUCLEOTIDE SEQUENCE [LARGE SCALE GENOMIC DNA]</scope>
    <source>
        <strain evidence="2 3">TVC</strain>
    </source>
</reference>
<name>A0A2J7THA8_METSI</name>
<dbReference type="SUPFAM" id="SSF100950">
    <property type="entry name" value="NagB/RpiA/CoA transferase-like"/>
    <property type="match status" value="1"/>
</dbReference>
<protein>
    <recommendedName>
        <fullName evidence="1">LUD domain-containing protein</fullName>
    </recommendedName>
</protein>
<evidence type="ECO:0000313" key="3">
    <source>
        <dbReference type="Proteomes" id="UP000236286"/>
    </source>
</evidence>
<dbReference type="OrthoDB" id="9794157at2"/>
<dbReference type="EMBL" id="PDZR01000009">
    <property type="protein sequence ID" value="PNG26158.1"/>
    <property type="molecule type" value="Genomic_DNA"/>
</dbReference>
<evidence type="ECO:0000313" key="2">
    <source>
        <dbReference type="EMBL" id="PNG26158.1"/>
    </source>
</evidence>
<dbReference type="InterPro" id="IPR037171">
    <property type="entry name" value="NagB/RpiA_transferase-like"/>
</dbReference>
<dbReference type="InterPro" id="IPR024185">
    <property type="entry name" value="FTHF_cligase-like_sf"/>
</dbReference>
<dbReference type="Pfam" id="PF02589">
    <property type="entry name" value="LUD_dom"/>
    <property type="match status" value="1"/>
</dbReference>
<dbReference type="AlphaFoldDB" id="A0A2J7THA8"/>
<feature type="domain" description="LUD" evidence="1">
    <location>
        <begin position="121"/>
        <end position="214"/>
    </location>
</feature>
<comment type="caution">
    <text evidence="2">The sequence shown here is derived from an EMBL/GenBank/DDBJ whole genome shotgun (WGS) entry which is preliminary data.</text>
</comment>
<dbReference type="PANTHER" id="PTHR43682:SF1">
    <property type="entry name" value="LACTATE UTILIZATION PROTEIN C"/>
    <property type="match status" value="1"/>
</dbReference>
<dbReference type="PANTHER" id="PTHR43682">
    <property type="entry name" value="LACTATE UTILIZATION PROTEIN C"/>
    <property type="match status" value="1"/>
</dbReference>
<gene>
    <name evidence="2" type="ORF">CR492_09915</name>
</gene>
<dbReference type="Proteomes" id="UP000236286">
    <property type="component" value="Unassembled WGS sequence"/>
</dbReference>
<proteinExistence type="predicted"/>
<dbReference type="Gene3D" id="3.40.50.10420">
    <property type="entry name" value="NagB/RpiA/CoA transferase-like"/>
    <property type="match status" value="1"/>
</dbReference>
<dbReference type="RefSeq" id="WP_102843585.1">
    <property type="nucleotide sequence ID" value="NZ_PDZR01000009.1"/>
</dbReference>
<accession>A0A2J7THA8</accession>
<organism evidence="2 3">
    <name type="scientific">Methylocella silvestris</name>
    <dbReference type="NCBI Taxonomy" id="199596"/>
    <lineage>
        <taxon>Bacteria</taxon>
        <taxon>Pseudomonadati</taxon>
        <taxon>Pseudomonadota</taxon>
        <taxon>Alphaproteobacteria</taxon>
        <taxon>Hyphomicrobiales</taxon>
        <taxon>Beijerinckiaceae</taxon>
        <taxon>Methylocella</taxon>
    </lineage>
</organism>